<keyword evidence="12" id="KW-1185">Reference proteome</keyword>
<evidence type="ECO:0000313" key="12">
    <source>
        <dbReference type="Proteomes" id="UP001597216"/>
    </source>
</evidence>
<name>A0ABW3T4X9_9CAUL</name>
<dbReference type="PRINTS" id="PR01040">
    <property type="entry name" value="TRNASYNTHTYR"/>
</dbReference>
<gene>
    <name evidence="7 11" type="primary">tyrS</name>
    <name evidence="11" type="ORF">ACFQ27_16725</name>
</gene>
<feature type="region of interest" description="Disordered" evidence="9">
    <location>
        <begin position="1"/>
        <end position="25"/>
    </location>
</feature>
<evidence type="ECO:0000256" key="8">
    <source>
        <dbReference type="PROSITE-ProRule" id="PRU00182"/>
    </source>
</evidence>
<feature type="binding site" evidence="7">
    <location>
        <position position="204"/>
    </location>
    <ligand>
        <name>L-tyrosine</name>
        <dbReference type="ChEBI" id="CHEBI:58315"/>
    </ligand>
</feature>
<comment type="subunit">
    <text evidence="7">Homodimer.</text>
</comment>
<evidence type="ECO:0000256" key="6">
    <source>
        <dbReference type="ARBA" id="ARBA00048248"/>
    </source>
</evidence>
<keyword evidence="5 7" id="KW-0030">Aminoacyl-tRNA synthetase</keyword>
<reference evidence="12" key="1">
    <citation type="journal article" date="2019" name="Int. J. Syst. Evol. Microbiol.">
        <title>The Global Catalogue of Microorganisms (GCM) 10K type strain sequencing project: providing services to taxonomists for standard genome sequencing and annotation.</title>
        <authorList>
            <consortium name="The Broad Institute Genomics Platform"/>
            <consortium name="The Broad Institute Genome Sequencing Center for Infectious Disease"/>
            <person name="Wu L."/>
            <person name="Ma J."/>
        </authorList>
    </citation>
    <scope>NUCLEOTIDE SEQUENCE [LARGE SCALE GENOMIC DNA]</scope>
    <source>
        <strain evidence="12">CCUG 55074</strain>
    </source>
</reference>
<dbReference type="InterPro" id="IPR002307">
    <property type="entry name" value="Tyr-tRNA-ligase"/>
</dbReference>
<dbReference type="InterPro" id="IPR036986">
    <property type="entry name" value="S4_RNA-bd_sf"/>
</dbReference>
<dbReference type="PANTHER" id="PTHR11766:SF0">
    <property type="entry name" value="TYROSINE--TRNA LIGASE, MITOCHONDRIAL"/>
    <property type="match status" value="1"/>
</dbReference>
<comment type="function">
    <text evidence="7">Catalyzes the attachment of tyrosine to tRNA(Tyr) in a two-step reaction: tyrosine is first activated by ATP to form Tyr-AMP and then transferred to the acceptor end of tRNA(Tyr).</text>
</comment>
<feature type="binding site" evidence="7">
    <location>
        <position position="63"/>
    </location>
    <ligand>
        <name>L-tyrosine</name>
        <dbReference type="ChEBI" id="CHEBI:58315"/>
    </ligand>
</feature>
<dbReference type="HAMAP" id="MF_02006">
    <property type="entry name" value="Tyr_tRNA_synth_type1"/>
    <property type="match status" value="1"/>
</dbReference>
<evidence type="ECO:0000256" key="2">
    <source>
        <dbReference type="ARBA" id="ARBA00022741"/>
    </source>
</evidence>
<dbReference type="GO" id="GO:0004831">
    <property type="term" value="F:tyrosine-tRNA ligase activity"/>
    <property type="evidence" value="ECO:0007669"/>
    <property type="project" value="UniProtKB-EC"/>
</dbReference>
<dbReference type="Gene3D" id="3.10.290.10">
    <property type="entry name" value="RNA-binding S4 domain"/>
    <property type="match status" value="1"/>
</dbReference>
<feature type="short sequence motif" description="'KMSKS' region" evidence="7">
    <location>
        <begin position="260"/>
        <end position="264"/>
    </location>
</feature>
<proteinExistence type="inferred from homology"/>
<accession>A0ABW3T4X9</accession>
<dbReference type="SUPFAM" id="SSF52374">
    <property type="entry name" value="Nucleotidylyl transferase"/>
    <property type="match status" value="1"/>
</dbReference>
<dbReference type="EC" id="6.1.1.1" evidence="7"/>
<protein>
    <recommendedName>
        <fullName evidence="7">Tyrosine--tRNA ligase</fullName>
        <ecNumber evidence="7">6.1.1.1</ecNumber>
    </recommendedName>
    <alternativeName>
        <fullName evidence="7">Tyrosyl-tRNA synthetase</fullName>
        <shortName evidence="7">TyrRS</shortName>
    </alternativeName>
</protein>
<evidence type="ECO:0000256" key="4">
    <source>
        <dbReference type="ARBA" id="ARBA00022917"/>
    </source>
</evidence>
<comment type="caution">
    <text evidence="11">The sequence shown here is derived from an EMBL/GenBank/DDBJ whole genome shotgun (WGS) entry which is preliminary data.</text>
</comment>
<dbReference type="CDD" id="cd00805">
    <property type="entry name" value="TyrRS_core"/>
    <property type="match status" value="1"/>
</dbReference>
<evidence type="ECO:0000256" key="9">
    <source>
        <dbReference type="SAM" id="MobiDB-lite"/>
    </source>
</evidence>
<dbReference type="Pfam" id="PF01479">
    <property type="entry name" value="S4"/>
    <property type="match status" value="1"/>
</dbReference>
<keyword evidence="3 7" id="KW-0067">ATP-binding</keyword>
<keyword evidence="2 7" id="KW-0547">Nucleotide-binding</keyword>
<dbReference type="InterPro" id="IPR002305">
    <property type="entry name" value="aa-tRNA-synth_Ic"/>
</dbReference>
<feature type="short sequence motif" description="'HIGH' region" evidence="7">
    <location>
        <begin position="68"/>
        <end position="77"/>
    </location>
</feature>
<evidence type="ECO:0000313" key="11">
    <source>
        <dbReference type="EMBL" id="MFD1192234.1"/>
    </source>
</evidence>
<evidence type="ECO:0000256" key="5">
    <source>
        <dbReference type="ARBA" id="ARBA00023146"/>
    </source>
</evidence>
<dbReference type="SUPFAM" id="SSF55174">
    <property type="entry name" value="Alpha-L RNA-binding motif"/>
    <property type="match status" value="1"/>
</dbReference>
<keyword evidence="8" id="KW-0694">RNA-binding</keyword>
<dbReference type="Proteomes" id="UP001597216">
    <property type="component" value="Unassembled WGS sequence"/>
</dbReference>
<sequence length="440" mass="47900">MPLDNPDNRVLEPAPTSPERSQMSDQAFKSEFLRTMQARGYIHQITHPVELDEAATGGVITAYIGFDATASSLHVGHLIQIMMLRRLQQAGHKPIVLMGGGTTKVGDPTDKDGQRPLLTHEQIQGNIATIKGTFQRFLTFGDGPTDAIMVDNDEWLSKFGYVEFLRNYGVHFTVNRMLAFDSVKARLEREQPMTFLEFNYMLMQSVDFLELERKYGCVLQMGGSDQWGNIVNGVELIRRVDAKPSFGLTTPLLSTASGQKMGKTVGGAVWLNADMRSPYDYWQFWRNTEDADVGRFMRLFTDMPLDEIARYAALQGAEINEAKKVLANAATTLLHGAEAAATAEAASRAAFEQGQVSADLPTHEVAAAELKAGIVLAALAADAGLASSRGEARRLAQGGGLKVNDKAETDGNRLITAADLADGVVKLGAGKKKIVLVKPI</sequence>
<feature type="domain" description="RNA-binding S4" evidence="10">
    <location>
        <begin position="379"/>
        <end position="417"/>
    </location>
</feature>
<evidence type="ECO:0000256" key="1">
    <source>
        <dbReference type="ARBA" id="ARBA00022598"/>
    </source>
</evidence>
<feature type="binding site" evidence="7">
    <location>
        <position position="200"/>
    </location>
    <ligand>
        <name>L-tyrosine</name>
        <dbReference type="ChEBI" id="CHEBI:58315"/>
    </ligand>
</feature>
<dbReference type="Gene3D" id="1.10.240.10">
    <property type="entry name" value="Tyrosyl-Transfer RNA Synthetase"/>
    <property type="match status" value="1"/>
</dbReference>
<dbReference type="Pfam" id="PF00579">
    <property type="entry name" value="tRNA-synt_1b"/>
    <property type="match status" value="1"/>
</dbReference>
<keyword evidence="4 7" id="KW-0648">Protein biosynthesis</keyword>
<dbReference type="PROSITE" id="PS50889">
    <property type="entry name" value="S4"/>
    <property type="match status" value="1"/>
</dbReference>
<evidence type="ECO:0000256" key="3">
    <source>
        <dbReference type="ARBA" id="ARBA00022840"/>
    </source>
</evidence>
<comment type="subcellular location">
    <subcellularLocation>
        <location evidence="7">Cytoplasm</location>
    </subcellularLocation>
</comment>
<comment type="catalytic activity">
    <reaction evidence="6 7">
        <text>tRNA(Tyr) + L-tyrosine + ATP = L-tyrosyl-tRNA(Tyr) + AMP + diphosphate + H(+)</text>
        <dbReference type="Rhea" id="RHEA:10220"/>
        <dbReference type="Rhea" id="RHEA-COMP:9706"/>
        <dbReference type="Rhea" id="RHEA-COMP:9707"/>
        <dbReference type="ChEBI" id="CHEBI:15378"/>
        <dbReference type="ChEBI" id="CHEBI:30616"/>
        <dbReference type="ChEBI" id="CHEBI:33019"/>
        <dbReference type="ChEBI" id="CHEBI:58315"/>
        <dbReference type="ChEBI" id="CHEBI:78442"/>
        <dbReference type="ChEBI" id="CHEBI:78536"/>
        <dbReference type="ChEBI" id="CHEBI:456215"/>
        <dbReference type="EC" id="6.1.1.1"/>
    </reaction>
</comment>
<dbReference type="InterPro" id="IPR014729">
    <property type="entry name" value="Rossmann-like_a/b/a_fold"/>
</dbReference>
<dbReference type="InterPro" id="IPR024107">
    <property type="entry name" value="Tyr-tRNA-ligase_bac_1"/>
</dbReference>
<dbReference type="InterPro" id="IPR002942">
    <property type="entry name" value="S4_RNA-bd"/>
</dbReference>
<dbReference type="PANTHER" id="PTHR11766">
    <property type="entry name" value="TYROSYL-TRNA SYNTHETASE"/>
    <property type="match status" value="1"/>
</dbReference>
<evidence type="ECO:0000259" key="10">
    <source>
        <dbReference type="Pfam" id="PF01479"/>
    </source>
</evidence>
<keyword evidence="7" id="KW-0963">Cytoplasm</keyword>
<evidence type="ECO:0000256" key="7">
    <source>
        <dbReference type="HAMAP-Rule" id="MF_02006"/>
    </source>
</evidence>
<dbReference type="NCBIfam" id="TIGR00234">
    <property type="entry name" value="tyrS"/>
    <property type="match status" value="1"/>
</dbReference>
<keyword evidence="1 7" id="KW-0436">Ligase</keyword>
<feature type="binding site" evidence="7">
    <location>
        <position position="263"/>
    </location>
    <ligand>
        <name>ATP</name>
        <dbReference type="ChEBI" id="CHEBI:30616"/>
    </ligand>
</feature>
<dbReference type="Gene3D" id="3.40.50.620">
    <property type="entry name" value="HUPs"/>
    <property type="match status" value="1"/>
</dbReference>
<dbReference type="EMBL" id="JBHTLQ010000048">
    <property type="protein sequence ID" value="MFD1192234.1"/>
    <property type="molecule type" value="Genomic_DNA"/>
</dbReference>
<comment type="similarity">
    <text evidence="7">Belongs to the class-I aminoacyl-tRNA synthetase family. TyrS type 1 subfamily.</text>
</comment>
<feature type="compositionally biased region" description="Basic and acidic residues" evidence="9">
    <location>
        <begin position="1"/>
        <end position="10"/>
    </location>
</feature>
<dbReference type="InterPro" id="IPR024088">
    <property type="entry name" value="Tyr-tRNA-ligase_bac-type"/>
</dbReference>
<dbReference type="RefSeq" id="WP_374348176.1">
    <property type="nucleotide sequence ID" value="NZ_JBHTLQ010000048.1"/>
</dbReference>
<organism evidence="11 12">
    <name type="scientific">Phenylobacterium conjunctum</name>
    <dbReference type="NCBI Taxonomy" id="1298959"/>
    <lineage>
        <taxon>Bacteria</taxon>
        <taxon>Pseudomonadati</taxon>
        <taxon>Pseudomonadota</taxon>
        <taxon>Alphaproteobacteria</taxon>
        <taxon>Caulobacterales</taxon>
        <taxon>Caulobacteraceae</taxon>
        <taxon>Phenylobacterium</taxon>
    </lineage>
</organism>